<name>A0A2P4XBI1_9STRA</name>
<sequence length="83" mass="9352">MKQDLLLFSYVLKTPQLNGVSLEFFNILPPPDIVVEVDASDFGLCALDIAAHRALTYQFSKIETDLINEFKADSPNGFDINFR</sequence>
<proteinExistence type="predicted"/>
<evidence type="ECO:0000313" key="1">
    <source>
        <dbReference type="EMBL" id="POM62889.1"/>
    </source>
</evidence>
<dbReference type="EMBL" id="NCKW01015484">
    <property type="protein sequence ID" value="POM62889.1"/>
    <property type="molecule type" value="Genomic_DNA"/>
</dbReference>
<evidence type="ECO:0000313" key="2">
    <source>
        <dbReference type="Proteomes" id="UP000237271"/>
    </source>
</evidence>
<dbReference type="OrthoDB" id="101778at2759"/>
<reference evidence="1 2" key="1">
    <citation type="journal article" date="2017" name="Genome Biol. Evol.">
        <title>Phytophthora megakarya and P. palmivora, closely related causal agents of cacao black pod rot, underwent increases in genome sizes and gene numbers by different mechanisms.</title>
        <authorList>
            <person name="Ali S.S."/>
            <person name="Shao J."/>
            <person name="Lary D.J."/>
            <person name="Kronmiller B."/>
            <person name="Shen D."/>
            <person name="Strem M.D."/>
            <person name="Amoako-Attah I."/>
            <person name="Akrofi A.Y."/>
            <person name="Begoude B.A."/>
            <person name="Ten Hoopen G.M."/>
            <person name="Coulibaly K."/>
            <person name="Kebe B.I."/>
            <person name="Melnick R.L."/>
            <person name="Guiltinan M.J."/>
            <person name="Tyler B.M."/>
            <person name="Meinhardt L.W."/>
            <person name="Bailey B.A."/>
        </authorList>
    </citation>
    <scope>NUCLEOTIDE SEQUENCE [LARGE SCALE GENOMIC DNA]</scope>
    <source>
        <strain evidence="2">sbr112.9</strain>
    </source>
</reference>
<comment type="caution">
    <text evidence="1">The sequence shown here is derived from an EMBL/GenBank/DDBJ whole genome shotgun (WGS) entry which is preliminary data.</text>
</comment>
<keyword evidence="2" id="KW-1185">Reference proteome</keyword>
<dbReference type="AlphaFoldDB" id="A0A2P4XBI1"/>
<protein>
    <submittedName>
        <fullName evidence="1">Uncharacterized protein</fullName>
    </submittedName>
</protein>
<organism evidence="1 2">
    <name type="scientific">Phytophthora palmivora</name>
    <dbReference type="NCBI Taxonomy" id="4796"/>
    <lineage>
        <taxon>Eukaryota</taxon>
        <taxon>Sar</taxon>
        <taxon>Stramenopiles</taxon>
        <taxon>Oomycota</taxon>
        <taxon>Peronosporomycetes</taxon>
        <taxon>Peronosporales</taxon>
        <taxon>Peronosporaceae</taxon>
        <taxon>Phytophthora</taxon>
    </lineage>
</organism>
<gene>
    <name evidence="1" type="ORF">PHPALM_27892</name>
</gene>
<dbReference type="Proteomes" id="UP000237271">
    <property type="component" value="Unassembled WGS sequence"/>
</dbReference>
<accession>A0A2P4XBI1</accession>